<reference evidence="2" key="1">
    <citation type="submission" date="2016-07" db="EMBL/GenBank/DDBJ databases">
        <title>De novo transcriptome assembly of four accessions of the metal hyperaccumulator plant Noccaea caerulescens.</title>
        <authorList>
            <person name="Blande D."/>
            <person name="Halimaa P."/>
            <person name="Tervahauta A.I."/>
            <person name="Aarts M.G."/>
            <person name="Karenlampi S.O."/>
        </authorList>
    </citation>
    <scope>NUCLEOTIDE SEQUENCE</scope>
</reference>
<organism evidence="2">
    <name type="scientific">Noccaea caerulescens</name>
    <name type="common">Alpine penny-cress</name>
    <name type="synonym">Thlaspi caerulescens</name>
    <dbReference type="NCBI Taxonomy" id="107243"/>
    <lineage>
        <taxon>Eukaryota</taxon>
        <taxon>Viridiplantae</taxon>
        <taxon>Streptophyta</taxon>
        <taxon>Embryophyta</taxon>
        <taxon>Tracheophyta</taxon>
        <taxon>Spermatophyta</taxon>
        <taxon>Magnoliopsida</taxon>
        <taxon>eudicotyledons</taxon>
        <taxon>Gunneridae</taxon>
        <taxon>Pentapetalae</taxon>
        <taxon>rosids</taxon>
        <taxon>malvids</taxon>
        <taxon>Brassicales</taxon>
        <taxon>Brassicaceae</taxon>
        <taxon>Coluteocarpeae</taxon>
        <taxon>Noccaea</taxon>
    </lineage>
</organism>
<dbReference type="AlphaFoldDB" id="A0A1J3J369"/>
<evidence type="ECO:0000313" key="2">
    <source>
        <dbReference type="EMBL" id="JAU86969.1"/>
    </source>
</evidence>
<feature type="region of interest" description="Disordered" evidence="1">
    <location>
        <begin position="1"/>
        <end position="25"/>
    </location>
</feature>
<gene>
    <name evidence="2" type="ORF">MP_TR23952_c0_g1_i1_g.69728</name>
</gene>
<dbReference type="EMBL" id="GEVM01018969">
    <property type="protein sequence ID" value="JAU86969.1"/>
    <property type="molecule type" value="Transcribed_RNA"/>
</dbReference>
<protein>
    <submittedName>
        <fullName evidence="2">Uncharacterized protein</fullName>
    </submittedName>
</protein>
<sequence length="92" mass="10047">MTLPASCLTGREGGNKSGRSVEQLHSPTAQTQHIKLLKHLLDESSPGHYIHRPVNIDMVGTFLQTLRCLCKLDPFILQLGCCGKPILVTGQP</sequence>
<name>A0A1J3J369_NOCCA</name>
<proteinExistence type="predicted"/>
<evidence type="ECO:0000256" key="1">
    <source>
        <dbReference type="SAM" id="MobiDB-lite"/>
    </source>
</evidence>
<accession>A0A1J3J369</accession>